<evidence type="ECO:0000256" key="4">
    <source>
        <dbReference type="ARBA" id="ARBA00022989"/>
    </source>
</evidence>
<evidence type="ECO:0000256" key="7">
    <source>
        <dbReference type="ARBA" id="ARBA00023303"/>
    </source>
</evidence>
<evidence type="ECO:0000256" key="2">
    <source>
        <dbReference type="ARBA" id="ARBA00022448"/>
    </source>
</evidence>
<name>A0A7C0WRF9_9BACT</name>
<accession>A0A7C0WRF9</accession>
<keyword evidence="6 8" id="KW-0472">Membrane</keyword>
<protein>
    <submittedName>
        <fullName evidence="10">Two pore domain potassium channel family protein</fullName>
    </submittedName>
</protein>
<evidence type="ECO:0000259" key="9">
    <source>
        <dbReference type="Pfam" id="PF07885"/>
    </source>
</evidence>
<evidence type="ECO:0000313" key="10">
    <source>
        <dbReference type="EMBL" id="HDL89554.1"/>
    </source>
</evidence>
<evidence type="ECO:0000256" key="3">
    <source>
        <dbReference type="ARBA" id="ARBA00022692"/>
    </source>
</evidence>
<dbReference type="AlphaFoldDB" id="A0A7C0WRF9"/>
<dbReference type="SUPFAM" id="SSF81324">
    <property type="entry name" value="Voltage-gated potassium channels"/>
    <property type="match status" value="1"/>
</dbReference>
<dbReference type="Gene3D" id="1.10.287.70">
    <property type="match status" value="1"/>
</dbReference>
<dbReference type="InterPro" id="IPR013099">
    <property type="entry name" value="K_chnl_dom"/>
</dbReference>
<dbReference type="GO" id="GO:0001508">
    <property type="term" value="P:action potential"/>
    <property type="evidence" value="ECO:0007669"/>
    <property type="project" value="TreeGrafter"/>
</dbReference>
<evidence type="ECO:0000256" key="8">
    <source>
        <dbReference type="SAM" id="Phobius"/>
    </source>
</evidence>
<evidence type="ECO:0000256" key="5">
    <source>
        <dbReference type="ARBA" id="ARBA00023065"/>
    </source>
</evidence>
<dbReference type="PANTHER" id="PTHR11537:SF254">
    <property type="entry name" value="POTASSIUM VOLTAGE-GATED CHANNEL PROTEIN SHAB"/>
    <property type="match status" value="1"/>
</dbReference>
<feature type="domain" description="Potassium channel" evidence="9">
    <location>
        <begin position="26"/>
        <end position="73"/>
    </location>
</feature>
<dbReference type="GO" id="GO:0008076">
    <property type="term" value="C:voltage-gated potassium channel complex"/>
    <property type="evidence" value="ECO:0007669"/>
    <property type="project" value="InterPro"/>
</dbReference>
<keyword evidence="2" id="KW-0813">Transport</keyword>
<comment type="caution">
    <text evidence="10">The sequence shown here is derived from an EMBL/GenBank/DDBJ whole genome shotgun (WGS) entry which is preliminary data.</text>
</comment>
<evidence type="ECO:0000256" key="6">
    <source>
        <dbReference type="ARBA" id="ARBA00023136"/>
    </source>
</evidence>
<dbReference type="Pfam" id="PF07885">
    <property type="entry name" value="Ion_trans_2"/>
    <property type="match status" value="1"/>
</dbReference>
<dbReference type="InterPro" id="IPR028325">
    <property type="entry name" value="VG_K_chnl"/>
</dbReference>
<dbReference type="PANTHER" id="PTHR11537">
    <property type="entry name" value="VOLTAGE-GATED POTASSIUM CHANNEL"/>
    <property type="match status" value="1"/>
</dbReference>
<comment type="subcellular location">
    <subcellularLocation>
        <location evidence="1">Membrane</location>
        <topology evidence="1">Multi-pass membrane protein</topology>
    </subcellularLocation>
</comment>
<feature type="non-terminal residue" evidence="10">
    <location>
        <position position="73"/>
    </location>
</feature>
<keyword evidence="7 10" id="KW-0407">Ion channel</keyword>
<dbReference type="EMBL" id="DQZW01000070">
    <property type="protein sequence ID" value="HDL89554.1"/>
    <property type="molecule type" value="Genomic_DNA"/>
</dbReference>
<keyword evidence="3 8" id="KW-0812">Transmembrane</keyword>
<feature type="transmembrane region" description="Helical" evidence="8">
    <location>
        <begin position="20"/>
        <end position="41"/>
    </location>
</feature>
<reference evidence="10" key="1">
    <citation type="journal article" date="2020" name="mSystems">
        <title>Genome- and Community-Level Interaction Insights into Carbon Utilization and Element Cycling Functions of Hydrothermarchaeota in Hydrothermal Sediment.</title>
        <authorList>
            <person name="Zhou Z."/>
            <person name="Liu Y."/>
            <person name="Xu W."/>
            <person name="Pan J."/>
            <person name="Luo Z.H."/>
            <person name="Li M."/>
        </authorList>
    </citation>
    <scope>NUCLEOTIDE SEQUENCE [LARGE SCALE GENOMIC DNA]</scope>
    <source>
        <strain evidence="10">HyVt-19</strain>
    </source>
</reference>
<sequence>MHAVLYLVRRFVGYLKREKLHRLFLIVFLVIFFGSLAFAHVEKGMGLLEAMWWAVVTATTVGYGDITPDTLAG</sequence>
<dbReference type="Proteomes" id="UP000886355">
    <property type="component" value="Unassembled WGS sequence"/>
</dbReference>
<dbReference type="GO" id="GO:0005249">
    <property type="term" value="F:voltage-gated potassium channel activity"/>
    <property type="evidence" value="ECO:0007669"/>
    <property type="project" value="InterPro"/>
</dbReference>
<evidence type="ECO:0000256" key="1">
    <source>
        <dbReference type="ARBA" id="ARBA00004141"/>
    </source>
</evidence>
<keyword evidence="4 8" id="KW-1133">Transmembrane helix</keyword>
<proteinExistence type="predicted"/>
<keyword evidence="5" id="KW-0406">Ion transport</keyword>
<gene>
    <name evidence="10" type="ORF">ENG14_01455</name>
</gene>
<organism evidence="10">
    <name type="scientific">Thermodesulforhabdus norvegica</name>
    <dbReference type="NCBI Taxonomy" id="39841"/>
    <lineage>
        <taxon>Bacteria</taxon>
        <taxon>Pseudomonadati</taxon>
        <taxon>Thermodesulfobacteriota</taxon>
        <taxon>Syntrophobacteria</taxon>
        <taxon>Syntrophobacterales</taxon>
        <taxon>Thermodesulforhabdaceae</taxon>
        <taxon>Thermodesulforhabdus</taxon>
    </lineage>
</organism>